<dbReference type="GO" id="GO:0003677">
    <property type="term" value="F:DNA binding"/>
    <property type="evidence" value="ECO:0007669"/>
    <property type="project" value="InterPro"/>
</dbReference>
<dbReference type="Pfam" id="PF01548">
    <property type="entry name" value="DEDD_Tnp_IS110"/>
    <property type="match status" value="1"/>
</dbReference>
<dbReference type="GO" id="GO:0004803">
    <property type="term" value="F:transposase activity"/>
    <property type="evidence" value="ECO:0007669"/>
    <property type="project" value="InterPro"/>
</dbReference>
<dbReference type="InterPro" id="IPR002525">
    <property type="entry name" value="Transp_IS110-like_N"/>
</dbReference>
<dbReference type="PANTHER" id="PTHR33055">
    <property type="entry name" value="TRANSPOSASE FOR INSERTION SEQUENCE ELEMENT IS1111A"/>
    <property type="match status" value="1"/>
</dbReference>
<dbReference type="EMBL" id="SACO01000007">
    <property type="protein sequence ID" value="RVU04629.1"/>
    <property type="molecule type" value="Genomic_DNA"/>
</dbReference>
<feature type="domain" description="Transposase IS116/IS110/IS902 C-terminal" evidence="2">
    <location>
        <begin position="213"/>
        <end position="292"/>
    </location>
</feature>
<dbReference type="PANTHER" id="PTHR33055:SF3">
    <property type="entry name" value="PUTATIVE TRANSPOSASE FOR IS117-RELATED"/>
    <property type="match status" value="1"/>
</dbReference>
<dbReference type="NCBIfam" id="NF033542">
    <property type="entry name" value="transpos_IS110"/>
    <property type="match status" value="1"/>
</dbReference>
<dbReference type="Proteomes" id="UP000282837">
    <property type="component" value="Unassembled WGS sequence"/>
</dbReference>
<sequence length="342" mass="37944">MAYFAGLDVSLNLTSICVVDAVGEIIRELKVPSEAEDLVAALRPLAADLERVGLEAGPLSQHIYSALAEAGLPVVCVEARHMAQVLRAQTMNKTDRNDARGLALMMRVGLFKPVHIKSDRSQRLNVLLQARKVLKSKLLDIEADLRGLLKNFGLKVGKVTPKAFDERIRDLAAFDAFLAEVVEPMLIARNAMRRQYDELHGILLRVVKEDPVCRRLMTMPGVGAVVAMNFRVAIDVPSRFSRSRTVGAHLGLTPKRYQSGEVDWTGRISKAGDAMMRASLFEAAQVLMTRVAKPSALRSWAMRLAKRRGRKKAVVALARKMGVILHRMWADGTDFRWAAQEV</sequence>
<dbReference type="InterPro" id="IPR047650">
    <property type="entry name" value="Transpos_IS110"/>
</dbReference>
<accession>A0A3S2Y8C6</accession>
<evidence type="ECO:0000313" key="4">
    <source>
        <dbReference type="Proteomes" id="UP000282837"/>
    </source>
</evidence>
<proteinExistence type="predicted"/>
<name>A0A3S2Y8C6_9SPHN</name>
<evidence type="ECO:0000259" key="1">
    <source>
        <dbReference type="Pfam" id="PF01548"/>
    </source>
</evidence>
<keyword evidence="4" id="KW-1185">Reference proteome</keyword>
<dbReference type="RefSeq" id="WP_127709312.1">
    <property type="nucleotide sequence ID" value="NZ_SACO01000007.1"/>
</dbReference>
<dbReference type="GO" id="GO:0006313">
    <property type="term" value="P:DNA transposition"/>
    <property type="evidence" value="ECO:0007669"/>
    <property type="project" value="InterPro"/>
</dbReference>
<dbReference type="AlphaFoldDB" id="A0A3S2Y8C6"/>
<organism evidence="3 4">
    <name type="scientific">Novosphingobium umbonatum</name>
    <dbReference type="NCBI Taxonomy" id="1908524"/>
    <lineage>
        <taxon>Bacteria</taxon>
        <taxon>Pseudomonadati</taxon>
        <taxon>Pseudomonadota</taxon>
        <taxon>Alphaproteobacteria</taxon>
        <taxon>Sphingomonadales</taxon>
        <taxon>Sphingomonadaceae</taxon>
        <taxon>Novosphingobium</taxon>
    </lineage>
</organism>
<comment type="caution">
    <text evidence="3">The sequence shown here is derived from an EMBL/GenBank/DDBJ whole genome shotgun (WGS) entry which is preliminary data.</text>
</comment>
<protein>
    <submittedName>
        <fullName evidence="3">IS110 family transposase</fullName>
    </submittedName>
</protein>
<evidence type="ECO:0000313" key="3">
    <source>
        <dbReference type="EMBL" id="RVU04629.1"/>
    </source>
</evidence>
<evidence type="ECO:0000259" key="2">
    <source>
        <dbReference type="Pfam" id="PF02371"/>
    </source>
</evidence>
<dbReference type="InterPro" id="IPR003346">
    <property type="entry name" value="Transposase_20"/>
</dbReference>
<reference evidence="3 4" key="1">
    <citation type="submission" date="2019-01" db="EMBL/GenBank/DDBJ databases">
        <authorList>
            <person name="Chen W.-M."/>
        </authorList>
    </citation>
    <scope>NUCLEOTIDE SEQUENCE [LARGE SCALE GENOMIC DNA]</scope>
    <source>
        <strain evidence="3 4">FSY-9</strain>
    </source>
</reference>
<dbReference type="OrthoDB" id="7410629at2"/>
<dbReference type="Pfam" id="PF02371">
    <property type="entry name" value="Transposase_20"/>
    <property type="match status" value="1"/>
</dbReference>
<gene>
    <name evidence="3" type="ORF">EOE18_10705</name>
</gene>
<feature type="domain" description="Transposase IS110-like N-terminal" evidence="1">
    <location>
        <begin position="5"/>
        <end position="151"/>
    </location>
</feature>